<dbReference type="InterPro" id="IPR045857">
    <property type="entry name" value="O16G_dom_2"/>
</dbReference>
<evidence type="ECO:0000256" key="3">
    <source>
        <dbReference type="SAM" id="SignalP"/>
    </source>
</evidence>
<evidence type="ECO:0000256" key="1">
    <source>
        <dbReference type="ARBA" id="ARBA00022801"/>
    </source>
</evidence>
<keyword evidence="3" id="KW-0732">Signal</keyword>
<accession>A0ABU9BNZ4</accession>
<dbReference type="InterPro" id="IPR013780">
    <property type="entry name" value="Glyco_hydro_b"/>
</dbReference>
<sequence>MNKRHFLTHLALAAAGAATAGTGGTALAATPVKQRANAYDAALAGAFEAREKDWRNGAVVYQVLVDRFAPSATLDAKRYLYPAPKVLRAWDELPRAGKYLPDAKLWSHEIDFWGGDLRSLMGRLDHVQQLGADVLYLNPIHLAYTNHKYDALDYQVVSPEYGTREDVKALAQDLHGRGMKLVLDGVFNHMGRNALVFKQAEGSAQNPYRSWFVFGPQYEGGARTWALAQNLPELNLENPAVRDHLYAKPNSVVRSYLRDGIDGWRLDVAFDIGPEFLAELTRAAHQEKPGSLVVGEIANYPKEWFPAVDGVLGFTLRQIILRTVNGQIDAPAAARMLDRMVSETGIEPMLKSWVYLGNHDTSRLATAIPDERQRRLAQVLQFTLPGSPNLYYGDELGMLGGEDPEMRAPMRWDLATADNAALDWTRRLVKLHRGERALRVGNFRLLESQRLLAFERFTDRARDAVLVITNPSLQDVTDTVLIPDSKIMDGTRLVDQLGTWTGEPLRVQAALLQVTLPPGGTLVLKPDVSPPGGYTNYKRVQ</sequence>
<dbReference type="Gene3D" id="3.90.400.10">
    <property type="entry name" value="Oligo-1,6-glucosidase, Domain 2"/>
    <property type="match status" value="1"/>
</dbReference>
<keyword evidence="2" id="KW-0326">Glycosidase</keyword>
<reference evidence="5 6" key="1">
    <citation type="submission" date="2024-04" db="EMBL/GenBank/DDBJ databases">
        <title>Novel species of the genus Ideonella isolated from streams.</title>
        <authorList>
            <person name="Lu H."/>
        </authorList>
    </citation>
    <scope>NUCLEOTIDE SEQUENCE [LARGE SCALE GENOMIC DNA]</scope>
    <source>
        <strain evidence="5 6">DXS29W</strain>
    </source>
</reference>
<dbReference type="Pfam" id="PF00128">
    <property type="entry name" value="Alpha-amylase"/>
    <property type="match status" value="1"/>
</dbReference>
<dbReference type="SUPFAM" id="SSF51011">
    <property type="entry name" value="Glycosyl hydrolase domain"/>
    <property type="match status" value="1"/>
</dbReference>
<dbReference type="SUPFAM" id="SSF51445">
    <property type="entry name" value="(Trans)glycosidases"/>
    <property type="match status" value="1"/>
</dbReference>
<feature type="signal peptide" evidence="3">
    <location>
        <begin position="1"/>
        <end position="20"/>
    </location>
</feature>
<name>A0ABU9BNZ4_9BURK</name>
<feature type="chain" id="PRO_5047299885" evidence="3">
    <location>
        <begin position="21"/>
        <end position="541"/>
    </location>
</feature>
<dbReference type="SMART" id="SM00642">
    <property type="entry name" value="Aamy"/>
    <property type="match status" value="1"/>
</dbReference>
<feature type="domain" description="Glycosyl hydrolase family 13 catalytic" evidence="4">
    <location>
        <begin position="62"/>
        <end position="432"/>
    </location>
</feature>
<dbReference type="RefSeq" id="WP_341425971.1">
    <property type="nucleotide sequence ID" value="NZ_JBBUTG010000006.1"/>
</dbReference>
<evidence type="ECO:0000313" key="5">
    <source>
        <dbReference type="EMBL" id="MEK8031581.1"/>
    </source>
</evidence>
<dbReference type="InterPro" id="IPR017853">
    <property type="entry name" value="GH"/>
</dbReference>
<evidence type="ECO:0000259" key="4">
    <source>
        <dbReference type="SMART" id="SM00642"/>
    </source>
</evidence>
<keyword evidence="6" id="KW-1185">Reference proteome</keyword>
<proteinExistence type="predicted"/>
<gene>
    <name evidence="5" type="ORF">AACH06_12200</name>
</gene>
<dbReference type="Proteomes" id="UP001371218">
    <property type="component" value="Unassembled WGS sequence"/>
</dbReference>
<comment type="caution">
    <text evidence="5">The sequence shown here is derived from an EMBL/GenBank/DDBJ whole genome shotgun (WGS) entry which is preliminary data.</text>
</comment>
<dbReference type="PANTHER" id="PTHR10357:SF210">
    <property type="entry name" value="MALTODEXTRIN GLUCOSIDASE"/>
    <property type="match status" value="1"/>
</dbReference>
<dbReference type="PANTHER" id="PTHR10357">
    <property type="entry name" value="ALPHA-AMYLASE FAMILY MEMBER"/>
    <property type="match status" value="1"/>
</dbReference>
<evidence type="ECO:0000313" key="6">
    <source>
        <dbReference type="Proteomes" id="UP001371218"/>
    </source>
</evidence>
<organism evidence="5 6">
    <name type="scientific">Ideonella lacteola</name>
    <dbReference type="NCBI Taxonomy" id="2984193"/>
    <lineage>
        <taxon>Bacteria</taxon>
        <taxon>Pseudomonadati</taxon>
        <taxon>Pseudomonadota</taxon>
        <taxon>Betaproteobacteria</taxon>
        <taxon>Burkholderiales</taxon>
        <taxon>Sphaerotilaceae</taxon>
        <taxon>Ideonella</taxon>
    </lineage>
</organism>
<dbReference type="GO" id="GO:0016787">
    <property type="term" value="F:hydrolase activity"/>
    <property type="evidence" value="ECO:0007669"/>
    <property type="project" value="UniProtKB-KW"/>
</dbReference>
<keyword evidence="1 5" id="KW-0378">Hydrolase</keyword>
<dbReference type="InterPro" id="IPR006047">
    <property type="entry name" value="GH13_cat_dom"/>
</dbReference>
<dbReference type="EMBL" id="JBBUTG010000006">
    <property type="protein sequence ID" value="MEK8031581.1"/>
    <property type="molecule type" value="Genomic_DNA"/>
</dbReference>
<protein>
    <submittedName>
        <fullName evidence="5">Alpha-amylase family glycosyl hydrolase</fullName>
    </submittedName>
</protein>
<dbReference type="Gene3D" id="3.20.20.80">
    <property type="entry name" value="Glycosidases"/>
    <property type="match status" value="1"/>
</dbReference>
<dbReference type="Gene3D" id="2.60.40.1180">
    <property type="entry name" value="Golgi alpha-mannosidase II"/>
    <property type="match status" value="1"/>
</dbReference>
<evidence type="ECO:0000256" key="2">
    <source>
        <dbReference type="ARBA" id="ARBA00023295"/>
    </source>
</evidence>